<evidence type="ECO:0000313" key="2">
    <source>
        <dbReference type="Proteomes" id="UP000008311"/>
    </source>
</evidence>
<protein>
    <submittedName>
        <fullName evidence="1">Uncharacterized protein</fullName>
    </submittedName>
</protein>
<evidence type="ECO:0000313" key="1">
    <source>
        <dbReference type="EMBL" id="EEF26456.1"/>
    </source>
</evidence>
<keyword evidence="2" id="KW-1185">Reference proteome</keyword>
<proteinExistence type="predicted"/>
<dbReference type="Proteomes" id="UP000008311">
    <property type="component" value="Unassembled WGS sequence"/>
</dbReference>
<dbReference type="EMBL" id="EQ977247">
    <property type="protein sequence ID" value="EEF26456.1"/>
    <property type="molecule type" value="Genomic_DNA"/>
</dbReference>
<dbReference type="AlphaFoldDB" id="B9TCF7"/>
<accession>B9TCF7</accession>
<reference evidence="2" key="1">
    <citation type="journal article" date="2010" name="Nat. Biotechnol.">
        <title>Draft genome sequence of the oilseed species Ricinus communis.</title>
        <authorList>
            <person name="Chan A.P."/>
            <person name="Crabtree J."/>
            <person name="Zhao Q."/>
            <person name="Lorenzi H."/>
            <person name="Orvis J."/>
            <person name="Puiu D."/>
            <person name="Melake-Berhan A."/>
            <person name="Jones K.M."/>
            <person name="Redman J."/>
            <person name="Chen G."/>
            <person name="Cahoon E.B."/>
            <person name="Gedil M."/>
            <person name="Stanke M."/>
            <person name="Haas B.J."/>
            <person name="Wortman J.R."/>
            <person name="Fraser-Liggett C.M."/>
            <person name="Ravel J."/>
            <person name="Rabinowicz P.D."/>
        </authorList>
    </citation>
    <scope>NUCLEOTIDE SEQUENCE [LARGE SCALE GENOMIC DNA]</scope>
    <source>
        <strain evidence="2">cv. Hale</strain>
    </source>
</reference>
<sequence>MREIEVLAPTRAEPAPPALPEEWLAQLQALDPRVVVPSSCQFRLEPWSWYNRAFFPISYARFAQEVQAVLPHARVVRMDPSVSMVLDAGGLHPAPPLDWVIPVGAQDVDYVYEGNADAPPTADIARHFPALKPDQWTRVLDFCRAGLVDRYAALDDASDYFDSPRIWQLSVYDHAGGVTRFRYLLSSGRADPVDDGPLGWTTDIPAVKLYAALELGESLTSLYMRINDAVFDADTERDLAQADVVDDPLIRCLGRSCGGCLARRLQVQFRLFRRIRDAQALDVGERRQLVRLALARIDDVVDGHAAHQQRIGDERAVAAPRHRFRAHQRAGPALRELDDRVDVGREFVGLHVVRVAAERRVAPAGVRRVLERAAQAAEAFQVTVFDTGIGQRRGELVLPELRIVARFRHRADIEQAGDAVLPEQPDELLDRTVRMADGADGCGCHGCILARPRGAGRPVPYRLKRLLQRPNRAFQTCALA</sequence>
<dbReference type="InParanoid" id="B9TCF7"/>
<gene>
    <name evidence="1" type="ORF">RCOM_0380930</name>
</gene>
<name>B9TCF7_RICCO</name>
<organism evidence="1 2">
    <name type="scientific">Ricinus communis</name>
    <name type="common">Castor bean</name>
    <dbReference type="NCBI Taxonomy" id="3988"/>
    <lineage>
        <taxon>Eukaryota</taxon>
        <taxon>Viridiplantae</taxon>
        <taxon>Streptophyta</taxon>
        <taxon>Embryophyta</taxon>
        <taxon>Tracheophyta</taxon>
        <taxon>Spermatophyta</taxon>
        <taxon>Magnoliopsida</taxon>
        <taxon>eudicotyledons</taxon>
        <taxon>Gunneridae</taxon>
        <taxon>Pentapetalae</taxon>
        <taxon>rosids</taxon>
        <taxon>fabids</taxon>
        <taxon>Malpighiales</taxon>
        <taxon>Euphorbiaceae</taxon>
        <taxon>Acalyphoideae</taxon>
        <taxon>Acalypheae</taxon>
        <taxon>Ricinus</taxon>
    </lineage>
</organism>